<keyword evidence="4" id="KW-0378">Hydrolase</keyword>
<accession>A0A438CBM8</accession>
<comment type="caution">
    <text evidence="4">The sequence shown here is derived from an EMBL/GenBank/DDBJ whole genome shotgun (WGS) entry which is preliminary data.</text>
</comment>
<evidence type="ECO:0000313" key="5">
    <source>
        <dbReference type="Proteomes" id="UP000288805"/>
    </source>
</evidence>
<dbReference type="PROSITE" id="PS51054">
    <property type="entry name" value="ORANGE"/>
    <property type="match status" value="1"/>
</dbReference>
<sequence length="609" mass="67910">MQVGGIDTGLGFCARLMAHISGRSRSSQKLSFGVRSEIVEYGSEGGALLRNEAYVRKQKSEGMEEMAEREREIEVRSLSGESTTVSISENKTIEDLKLLLIQTFPPASNSPIFTSSSRHLSSSSLYHFIAFHFLIFKISRLFMLRLGAENNKLNYAVRFFIARIFSHSRPHCIRQGHITLIHLKEGLDHLGEFGFQVDMEDIEHLSVLCPKVVHFATNGMPSRNLGDNLIVINSSTQHKDQVEDNSRTAQKQVPISKIVSVMKKLESCFKTHLWRAVKVLMRKNGNEMAMLFSLEDLLISVKEGGAGKAKQARRSWSAVSSTNSAQSKCHDTNPLLPMEMVEHLRKGMGMSRTDCAESYTIEVFLAQMVHVEEICARMAIRVEIPDELSENTKSALEHIGVTRLYSHQAESIQASLGGKNVVVATMTSSGKSLCYNVPVLEVLSQNLLSCALYLFPTKALAQDQLRALLAMTKGSDDTFSSVGHLSKYNAEILVSSCAVDHKSGYVTHVNLAFPWTISANSINLRFVIIDEAHAYKGSIWMSHCLYTEKTSPVVSSWYFFLCMAVIHLLYFVLQLSANPRDHAMVSKRSTSSTNISKSADENVIVKRSR</sequence>
<feature type="domain" description="Helicase ATP-binding" evidence="3">
    <location>
        <begin position="412"/>
        <end position="542"/>
    </location>
</feature>
<evidence type="ECO:0000256" key="1">
    <source>
        <dbReference type="SAM" id="Phobius"/>
    </source>
</evidence>
<dbReference type="GO" id="GO:0004386">
    <property type="term" value="F:helicase activity"/>
    <property type="evidence" value="ECO:0007669"/>
    <property type="project" value="UniProtKB-KW"/>
</dbReference>
<feature type="domain" description="Orange" evidence="2">
    <location>
        <begin position="1"/>
        <end position="20"/>
    </location>
</feature>
<evidence type="ECO:0000313" key="4">
    <source>
        <dbReference type="EMBL" id="RVW20654.1"/>
    </source>
</evidence>
<dbReference type="GO" id="GO:0005524">
    <property type="term" value="F:ATP binding"/>
    <property type="evidence" value="ECO:0007669"/>
    <property type="project" value="InterPro"/>
</dbReference>
<keyword evidence="4" id="KW-0547">Nucleotide-binding</keyword>
<dbReference type="PROSITE" id="PS51192">
    <property type="entry name" value="HELICASE_ATP_BIND_1"/>
    <property type="match status" value="1"/>
</dbReference>
<protein>
    <submittedName>
        <fullName evidence="4">Putative ATP-dependent helicase YprA</fullName>
    </submittedName>
</protein>
<gene>
    <name evidence="4" type="primary">yprA</name>
    <name evidence="4" type="ORF">CK203_107815</name>
</gene>
<dbReference type="PANTHER" id="PTHR47957:SF3">
    <property type="entry name" value="ATP-DEPENDENT HELICASE HRQ1"/>
    <property type="match status" value="1"/>
</dbReference>
<dbReference type="InterPro" id="IPR003650">
    <property type="entry name" value="Orange_dom"/>
</dbReference>
<keyword evidence="4" id="KW-0067">ATP-binding</keyword>
<evidence type="ECO:0000259" key="3">
    <source>
        <dbReference type="PROSITE" id="PS51192"/>
    </source>
</evidence>
<dbReference type="PANTHER" id="PTHR47957">
    <property type="entry name" value="ATP-DEPENDENT HELICASE HRQ1"/>
    <property type="match status" value="1"/>
</dbReference>
<proteinExistence type="predicted"/>
<dbReference type="SUPFAM" id="SSF52540">
    <property type="entry name" value="P-loop containing nucleoside triphosphate hydrolases"/>
    <property type="match status" value="1"/>
</dbReference>
<keyword evidence="4" id="KW-0347">Helicase</keyword>
<dbReference type="InterPro" id="IPR014001">
    <property type="entry name" value="Helicase_ATP-bd"/>
</dbReference>
<dbReference type="GO" id="GO:0003677">
    <property type="term" value="F:DNA binding"/>
    <property type="evidence" value="ECO:0007669"/>
    <property type="project" value="InterPro"/>
</dbReference>
<organism evidence="4 5">
    <name type="scientific">Vitis vinifera</name>
    <name type="common">Grape</name>
    <dbReference type="NCBI Taxonomy" id="29760"/>
    <lineage>
        <taxon>Eukaryota</taxon>
        <taxon>Viridiplantae</taxon>
        <taxon>Streptophyta</taxon>
        <taxon>Embryophyta</taxon>
        <taxon>Tracheophyta</taxon>
        <taxon>Spermatophyta</taxon>
        <taxon>Magnoliopsida</taxon>
        <taxon>eudicotyledons</taxon>
        <taxon>Gunneridae</taxon>
        <taxon>Pentapetalae</taxon>
        <taxon>rosids</taxon>
        <taxon>Vitales</taxon>
        <taxon>Vitaceae</taxon>
        <taxon>Viteae</taxon>
        <taxon>Vitis</taxon>
    </lineage>
</organism>
<keyword evidence="1" id="KW-0812">Transmembrane</keyword>
<keyword evidence="1" id="KW-1133">Transmembrane helix</keyword>
<evidence type="ECO:0000259" key="2">
    <source>
        <dbReference type="PROSITE" id="PS51054"/>
    </source>
</evidence>
<dbReference type="Proteomes" id="UP000288805">
    <property type="component" value="Unassembled WGS sequence"/>
</dbReference>
<name>A0A438CBM8_VITVI</name>
<dbReference type="InterPro" id="IPR027417">
    <property type="entry name" value="P-loop_NTPase"/>
</dbReference>
<dbReference type="GO" id="GO:0006355">
    <property type="term" value="P:regulation of DNA-templated transcription"/>
    <property type="evidence" value="ECO:0007669"/>
    <property type="project" value="InterPro"/>
</dbReference>
<dbReference type="SMART" id="SM00487">
    <property type="entry name" value="DEXDc"/>
    <property type="match status" value="1"/>
</dbReference>
<dbReference type="AlphaFoldDB" id="A0A438CBM8"/>
<reference evidence="4 5" key="1">
    <citation type="journal article" date="2018" name="PLoS Genet.">
        <title>Population sequencing reveals clonal diversity and ancestral inbreeding in the grapevine cultivar Chardonnay.</title>
        <authorList>
            <person name="Roach M.J."/>
            <person name="Johnson D.L."/>
            <person name="Bohlmann J."/>
            <person name="van Vuuren H.J."/>
            <person name="Jones S.J."/>
            <person name="Pretorius I.S."/>
            <person name="Schmidt S.A."/>
            <person name="Borneman A.R."/>
        </authorList>
    </citation>
    <scope>NUCLEOTIDE SEQUENCE [LARGE SCALE GENOMIC DNA]</scope>
    <source>
        <strain evidence="5">cv. Chardonnay</strain>
        <tissue evidence="4">Leaf</tissue>
    </source>
</reference>
<dbReference type="EMBL" id="QGNW01002349">
    <property type="protein sequence ID" value="RVW20654.1"/>
    <property type="molecule type" value="Genomic_DNA"/>
</dbReference>
<dbReference type="Gene3D" id="3.40.50.300">
    <property type="entry name" value="P-loop containing nucleotide triphosphate hydrolases"/>
    <property type="match status" value="1"/>
</dbReference>
<dbReference type="InterPro" id="IPR011545">
    <property type="entry name" value="DEAD/DEAH_box_helicase_dom"/>
</dbReference>
<dbReference type="Pfam" id="PF00270">
    <property type="entry name" value="DEAD"/>
    <property type="match status" value="1"/>
</dbReference>
<keyword evidence="1" id="KW-0472">Membrane</keyword>
<feature type="transmembrane region" description="Helical" evidence="1">
    <location>
        <begin position="557"/>
        <end position="577"/>
    </location>
</feature>